<evidence type="ECO:0000313" key="3">
    <source>
        <dbReference type="Proteomes" id="UP001159042"/>
    </source>
</evidence>
<evidence type="ECO:0000256" key="1">
    <source>
        <dbReference type="SAM" id="MobiDB-lite"/>
    </source>
</evidence>
<comment type="caution">
    <text evidence="2">The sequence shown here is derived from an EMBL/GenBank/DDBJ whole genome shotgun (WGS) entry which is preliminary data.</text>
</comment>
<dbReference type="EMBL" id="JANEYG010000085">
    <property type="protein sequence ID" value="KAJ8913922.1"/>
    <property type="molecule type" value="Genomic_DNA"/>
</dbReference>
<sequence>MVCPVLSDALIYHQIPMIRLTLSTYVYVNRKSYHSINVQLVCDENMKILHYTQFRAKSRHERMSTSGREEQPGNKWKIDEFQITDRDTEEYESNLSLTGSECTYVSEYVKNSDKDTHKEYDFIKCDKDAKCGKSGDESAGPSKTNKNLTNKKPISSVYQQGKITKKRRAAERYTRGYSAQAVPTLPNVPLSNLLFSVHCSVVNLSGRR</sequence>
<dbReference type="Proteomes" id="UP001159042">
    <property type="component" value="Unassembled WGS sequence"/>
</dbReference>
<protein>
    <submittedName>
        <fullName evidence="2">Uncharacterized protein</fullName>
    </submittedName>
</protein>
<reference evidence="2 3" key="1">
    <citation type="journal article" date="2023" name="Insect Mol. Biol.">
        <title>Genome sequencing provides insights into the evolution of gene families encoding plant cell wall-degrading enzymes in longhorned beetles.</title>
        <authorList>
            <person name="Shin N.R."/>
            <person name="Okamura Y."/>
            <person name="Kirsch R."/>
            <person name="Pauchet Y."/>
        </authorList>
    </citation>
    <scope>NUCLEOTIDE SEQUENCE [LARGE SCALE GENOMIC DNA]</scope>
    <source>
        <strain evidence="2">EAD_L_NR</strain>
    </source>
</reference>
<feature type="compositionally biased region" description="Polar residues" evidence="1">
    <location>
        <begin position="141"/>
        <end position="162"/>
    </location>
</feature>
<accession>A0AAV8VHW7</accession>
<organism evidence="2 3">
    <name type="scientific">Exocentrus adspersus</name>
    <dbReference type="NCBI Taxonomy" id="1586481"/>
    <lineage>
        <taxon>Eukaryota</taxon>
        <taxon>Metazoa</taxon>
        <taxon>Ecdysozoa</taxon>
        <taxon>Arthropoda</taxon>
        <taxon>Hexapoda</taxon>
        <taxon>Insecta</taxon>
        <taxon>Pterygota</taxon>
        <taxon>Neoptera</taxon>
        <taxon>Endopterygota</taxon>
        <taxon>Coleoptera</taxon>
        <taxon>Polyphaga</taxon>
        <taxon>Cucujiformia</taxon>
        <taxon>Chrysomeloidea</taxon>
        <taxon>Cerambycidae</taxon>
        <taxon>Lamiinae</taxon>
        <taxon>Acanthocinini</taxon>
        <taxon>Exocentrus</taxon>
    </lineage>
</organism>
<feature type="region of interest" description="Disordered" evidence="1">
    <location>
        <begin position="131"/>
        <end position="163"/>
    </location>
</feature>
<evidence type="ECO:0000313" key="2">
    <source>
        <dbReference type="EMBL" id="KAJ8913922.1"/>
    </source>
</evidence>
<name>A0AAV8VHW7_9CUCU</name>
<dbReference type="AlphaFoldDB" id="A0AAV8VHW7"/>
<gene>
    <name evidence="2" type="ORF">NQ315_005720</name>
</gene>
<keyword evidence="3" id="KW-1185">Reference proteome</keyword>
<proteinExistence type="predicted"/>